<dbReference type="SUPFAM" id="SSF48097">
    <property type="entry name" value="Regulator of G-protein signaling, RGS"/>
    <property type="match status" value="1"/>
</dbReference>
<evidence type="ECO:0000259" key="4">
    <source>
        <dbReference type="PROSITE" id="PS50195"/>
    </source>
</evidence>
<keyword evidence="2" id="KW-0812">Transmembrane</keyword>
<dbReference type="GO" id="GO:0097352">
    <property type="term" value="P:autophagosome maturation"/>
    <property type="evidence" value="ECO:0007669"/>
    <property type="project" value="TreeGrafter"/>
</dbReference>
<dbReference type="Proteomes" id="UP001153636">
    <property type="component" value="Chromosome 9"/>
</dbReference>
<keyword evidence="7" id="KW-1185">Reference proteome</keyword>
<evidence type="ECO:0000256" key="2">
    <source>
        <dbReference type="SAM" id="Phobius"/>
    </source>
</evidence>
<dbReference type="InterPro" id="IPR044926">
    <property type="entry name" value="RGS_subdomain_2"/>
</dbReference>
<dbReference type="PANTHER" id="PTHR22775:SF44">
    <property type="entry name" value="SORTING NEXIN-14"/>
    <property type="match status" value="1"/>
</dbReference>
<feature type="domain" description="RGS" evidence="3">
    <location>
        <begin position="324"/>
        <end position="456"/>
    </location>
</feature>
<dbReference type="AlphaFoldDB" id="A0A9P0GNI8"/>
<feature type="domain" description="PX" evidence="4">
    <location>
        <begin position="548"/>
        <end position="664"/>
    </location>
</feature>
<dbReference type="SMART" id="SM00315">
    <property type="entry name" value="RGS"/>
    <property type="match status" value="1"/>
</dbReference>
<dbReference type="Gene3D" id="3.30.1520.10">
    <property type="entry name" value="Phox-like domain"/>
    <property type="match status" value="1"/>
</dbReference>
<protein>
    <recommendedName>
        <fullName evidence="8">Sorting nexin-14-like</fullName>
    </recommendedName>
</protein>
<dbReference type="OrthoDB" id="5957963at2759"/>
<accession>A0A9P0GNI8</accession>
<dbReference type="SUPFAM" id="SSF64268">
    <property type="entry name" value="PX domain"/>
    <property type="match status" value="1"/>
</dbReference>
<dbReference type="GO" id="GO:0035091">
    <property type="term" value="F:phosphatidylinositol binding"/>
    <property type="evidence" value="ECO:0007669"/>
    <property type="project" value="InterPro"/>
</dbReference>
<feature type="transmembrane region" description="Helical" evidence="2">
    <location>
        <begin position="18"/>
        <end position="37"/>
    </location>
</feature>
<sequence>MIYTEIVENLRLVLNDKLIRNITIFITLAVLLFSIFFRPLGGLVLYLSYIFGFTVAWSLVKYQHKTTIYLQRITNFYKGRIFIKKILKQSCSICDDLSCRRHQQARSITPWKHIYISNDLNNTIKHFYERIINNFISSWYEQFTDDQDFLNELRYCLRFSTATIINRLLELDVGDIVANKLIPCAVRHVDDYLYIQQVAKLKNVRFNEVVIEYLGKKLHAAATNRKNELDYLRHLVSSLLSHILPGNYLKCRNFSIMMREILCGWVFLPMMDVIADPNILNQLVILALTYKSKKTIKSNKVVEEVEFLYNYVSPEKKISSFSTSLTKIKKDTELLYAFMQFLKNQDHVNLLQFCLDVDEFNIKLLMPELSKKQVEELHSDALKLYKEYLDKNSFSFISCPSEISEDFKFLLQDVYDIEKLSKLSKLLYAAYDYVFNILENIWLPQFFHSSEFYGYICGSKQTTGHTKQGQNKSPFLSFGSPSKDRSKKYESANPGAVSKFSTGLGKIKGVLKTNQPIEGAFFHPEIQTIENGAADDMFLEDCKSLFRDMSTWKVSIPTYQASQSNKVIYFYISVERTDALSVDSKKNWVVLRKDQDFFTLKAKLIEFHGESEICDSPLPSRKAGSSVDTRITRYEEFLRKLLQKSTLKGSDLLYYFLTTEEDFQIYLATNATNIQDIGNIYQSVAYKLRKEKGQHLDPFMTSFLLSTGRTKNEKLEWAEVGEETDKTFTFSENISFPKTYRNQVFNDNFGIHYKVLKDTMSSSLSLEGLTESVFYLLKNILKIPYGFLKLYASICSIAQHFVDLSARMIIERKIRSGLCQSNIAYLIGQLEEVVFNEHVPTSREVFEKRKTRAFEELTNSVSNIVTKMFGPGIKDGLQLLLEILQNPHFNKQLAYNLLDIILTEMYPMLDKYEEHY</sequence>
<dbReference type="PANTHER" id="PTHR22775">
    <property type="entry name" value="SORTING NEXIN"/>
    <property type="match status" value="1"/>
</dbReference>
<evidence type="ECO:0008006" key="8">
    <source>
        <dbReference type="Google" id="ProtNLM"/>
    </source>
</evidence>
<dbReference type="PROSITE" id="PS50132">
    <property type="entry name" value="RGS"/>
    <property type="match status" value="1"/>
</dbReference>
<dbReference type="InterPro" id="IPR016137">
    <property type="entry name" value="RGS"/>
</dbReference>
<proteinExistence type="predicted"/>
<evidence type="ECO:0000259" key="3">
    <source>
        <dbReference type="PROSITE" id="PS50132"/>
    </source>
</evidence>
<evidence type="ECO:0000313" key="7">
    <source>
        <dbReference type="Proteomes" id="UP001153636"/>
    </source>
</evidence>
<gene>
    <name evidence="6" type="ORF">PSYICH_LOCUS15259</name>
</gene>
<dbReference type="InterPro" id="IPR036305">
    <property type="entry name" value="RGS_sf"/>
</dbReference>
<organism evidence="6 7">
    <name type="scientific">Psylliodes chrysocephalus</name>
    <dbReference type="NCBI Taxonomy" id="3402493"/>
    <lineage>
        <taxon>Eukaryota</taxon>
        <taxon>Metazoa</taxon>
        <taxon>Ecdysozoa</taxon>
        <taxon>Arthropoda</taxon>
        <taxon>Hexapoda</taxon>
        <taxon>Insecta</taxon>
        <taxon>Pterygota</taxon>
        <taxon>Neoptera</taxon>
        <taxon>Endopterygota</taxon>
        <taxon>Coleoptera</taxon>
        <taxon>Polyphaga</taxon>
        <taxon>Cucujiformia</taxon>
        <taxon>Chrysomeloidea</taxon>
        <taxon>Chrysomelidae</taxon>
        <taxon>Galerucinae</taxon>
        <taxon>Alticini</taxon>
        <taxon>Psylliodes</taxon>
    </lineage>
</organism>
<dbReference type="PROSITE" id="PS51207">
    <property type="entry name" value="PXA"/>
    <property type="match status" value="1"/>
</dbReference>
<dbReference type="PROSITE" id="PS50195">
    <property type="entry name" value="PX"/>
    <property type="match status" value="1"/>
</dbReference>
<evidence type="ECO:0000256" key="1">
    <source>
        <dbReference type="SAM" id="MobiDB-lite"/>
    </source>
</evidence>
<dbReference type="EMBL" id="OV651821">
    <property type="protein sequence ID" value="CAH1115388.1"/>
    <property type="molecule type" value="Genomic_DNA"/>
</dbReference>
<feature type="region of interest" description="Disordered" evidence="1">
    <location>
        <begin position="464"/>
        <end position="494"/>
    </location>
</feature>
<feature type="compositionally biased region" description="Polar residues" evidence="1">
    <location>
        <begin position="464"/>
        <end position="474"/>
    </location>
</feature>
<dbReference type="InterPro" id="IPR036871">
    <property type="entry name" value="PX_dom_sf"/>
</dbReference>
<dbReference type="GO" id="GO:0005770">
    <property type="term" value="C:late endosome"/>
    <property type="evidence" value="ECO:0007669"/>
    <property type="project" value="TreeGrafter"/>
</dbReference>
<dbReference type="Gene3D" id="1.10.167.10">
    <property type="entry name" value="Regulator of G-protein Signalling 4, domain 2"/>
    <property type="match status" value="1"/>
</dbReference>
<dbReference type="SMART" id="SM00313">
    <property type="entry name" value="PXA"/>
    <property type="match status" value="1"/>
</dbReference>
<dbReference type="Pfam" id="PF00615">
    <property type="entry name" value="RGS"/>
    <property type="match status" value="1"/>
</dbReference>
<dbReference type="InterPro" id="IPR003114">
    <property type="entry name" value="Phox_assoc"/>
</dbReference>
<keyword evidence="2" id="KW-0472">Membrane</keyword>
<keyword evidence="2" id="KW-1133">Transmembrane helix</keyword>
<dbReference type="Pfam" id="PF02194">
    <property type="entry name" value="PXA"/>
    <property type="match status" value="1"/>
</dbReference>
<name>A0A9P0GNI8_9CUCU</name>
<dbReference type="InterPro" id="IPR001683">
    <property type="entry name" value="PX_dom"/>
</dbReference>
<evidence type="ECO:0000259" key="5">
    <source>
        <dbReference type="PROSITE" id="PS51207"/>
    </source>
</evidence>
<evidence type="ECO:0000313" key="6">
    <source>
        <dbReference type="EMBL" id="CAH1115388.1"/>
    </source>
</evidence>
<feature type="domain" description="PXA" evidence="5">
    <location>
        <begin position="117"/>
        <end position="292"/>
    </location>
</feature>
<dbReference type="Pfam" id="PF00787">
    <property type="entry name" value="PX"/>
    <property type="match status" value="1"/>
</dbReference>
<reference evidence="6" key="1">
    <citation type="submission" date="2022-01" db="EMBL/GenBank/DDBJ databases">
        <authorList>
            <person name="King R."/>
        </authorList>
    </citation>
    <scope>NUCLEOTIDE SEQUENCE</scope>
</reference>